<protein>
    <submittedName>
        <fullName evidence="3">Carbon-nitrogen hydrolase family protein</fullName>
    </submittedName>
</protein>
<keyword evidence="3" id="KW-0378">Hydrolase</keyword>
<keyword evidence="4" id="KW-1185">Reference proteome</keyword>
<dbReference type="SUPFAM" id="SSF56317">
    <property type="entry name" value="Carbon-nitrogen hydrolase"/>
    <property type="match status" value="1"/>
</dbReference>
<dbReference type="InterPro" id="IPR036526">
    <property type="entry name" value="C-N_Hydrolase_sf"/>
</dbReference>
<reference evidence="4" key="1">
    <citation type="journal article" date="2019" name="Int. J. Syst. Evol. Microbiol.">
        <title>The Global Catalogue of Microorganisms (GCM) 10K type strain sequencing project: providing services to taxonomists for standard genome sequencing and annotation.</title>
        <authorList>
            <consortium name="The Broad Institute Genomics Platform"/>
            <consortium name="The Broad Institute Genome Sequencing Center for Infectious Disease"/>
            <person name="Wu L."/>
            <person name="Ma J."/>
        </authorList>
    </citation>
    <scope>NUCLEOTIDE SEQUENCE [LARGE SCALE GENOMIC DNA]</scope>
    <source>
        <strain evidence="4">JCM 30742</strain>
    </source>
</reference>
<dbReference type="Proteomes" id="UP001500752">
    <property type="component" value="Unassembled WGS sequence"/>
</dbReference>
<gene>
    <name evidence="3" type="ORF">GCM10023081_02150</name>
</gene>
<comment type="similarity">
    <text evidence="1">Belongs to the carbon-nitrogen hydrolase superfamily. NIT1/NIT2 family.</text>
</comment>
<dbReference type="Gene3D" id="3.60.110.10">
    <property type="entry name" value="Carbon-nitrogen hydrolase"/>
    <property type="match status" value="1"/>
</dbReference>
<evidence type="ECO:0000256" key="1">
    <source>
        <dbReference type="ARBA" id="ARBA00010613"/>
    </source>
</evidence>
<proteinExistence type="inferred from homology"/>
<evidence type="ECO:0000259" key="2">
    <source>
        <dbReference type="PROSITE" id="PS50263"/>
    </source>
</evidence>
<dbReference type="CDD" id="cd07581">
    <property type="entry name" value="nitrilase_3"/>
    <property type="match status" value="1"/>
</dbReference>
<feature type="domain" description="CN hydrolase" evidence="2">
    <location>
        <begin position="1"/>
        <end position="241"/>
    </location>
</feature>
<dbReference type="InterPro" id="IPR001110">
    <property type="entry name" value="UPF0012_CS"/>
</dbReference>
<dbReference type="RefSeq" id="WP_345147815.1">
    <property type="nucleotide sequence ID" value="NZ_BAABEO010000002.1"/>
</dbReference>
<dbReference type="PANTHER" id="PTHR23088:SF27">
    <property type="entry name" value="DEAMINATED GLUTATHIONE AMIDASE"/>
    <property type="match status" value="1"/>
</dbReference>
<dbReference type="GO" id="GO:0016787">
    <property type="term" value="F:hydrolase activity"/>
    <property type="evidence" value="ECO:0007669"/>
    <property type="project" value="UniProtKB-KW"/>
</dbReference>
<sequence length="271" mass="29570">MKVSIAQLDSTDDVERNLARIEEMAATAAGQDADLVVFPEFAMYDLPQPDHRFVEVAEPLDGPFTQALRRTAARHGVAIVAGMLESIEGEDRAHNTLYVAGPNGEYLAHYRKVHLYDAFMAKESDLIRPSEADGPVLFEVAGTTVGLSTCYDIRFPESSRELAAAGADLIVLAASWVPGPRKEDHLHVLGRARAIENTVYFLTACQAPPISTGGSVLLDPMGVVVGELGEKPEVRTFEVDKERIAAVRRVNPCLTDRRFEVRRLATAGVVD</sequence>
<dbReference type="PROSITE" id="PS50263">
    <property type="entry name" value="CN_HYDROLASE"/>
    <property type="match status" value="1"/>
</dbReference>
<comment type="caution">
    <text evidence="3">The sequence shown here is derived from an EMBL/GenBank/DDBJ whole genome shotgun (WGS) entry which is preliminary data.</text>
</comment>
<dbReference type="PANTHER" id="PTHR23088">
    <property type="entry name" value="NITRILASE-RELATED"/>
    <property type="match status" value="1"/>
</dbReference>
<name>A0ABP7BS16_9MICC</name>
<dbReference type="EMBL" id="BAABEO010000002">
    <property type="protein sequence ID" value="GAA3666887.1"/>
    <property type="molecule type" value="Genomic_DNA"/>
</dbReference>
<dbReference type="Pfam" id="PF00795">
    <property type="entry name" value="CN_hydrolase"/>
    <property type="match status" value="1"/>
</dbReference>
<organism evidence="3 4">
    <name type="scientific">Arthrobacter ginkgonis</name>
    <dbReference type="NCBI Taxonomy" id="1630594"/>
    <lineage>
        <taxon>Bacteria</taxon>
        <taxon>Bacillati</taxon>
        <taxon>Actinomycetota</taxon>
        <taxon>Actinomycetes</taxon>
        <taxon>Micrococcales</taxon>
        <taxon>Micrococcaceae</taxon>
        <taxon>Arthrobacter</taxon>
    </lineage>
</organism>
<evidence type="ECO:0000313" key="3">
    <source>
        <dbReference type="EMBL" id="GAA3666887.1"/>
    </source>
</evidence>
<dbReference type="PROSITE" id="PS01227">
    <property type="entry name" value="UPF0012"/>
    <property type="match status" value="1"/>
</dbReference>
<accession>A0ABP7BS16</accession>
<evidence type="ECO:0000313" key="4">
    <source>
        <dbReference type="Proteomes" id="UP001500752"/>
    </source>
</evidence>
<dbReference type="InterPro" id="IPR003010">
    <property type="entry name" value="C-N_Hydrolase"/>
</dbReference>